<proteinExistence type="predicted"/>
<dbReference type="Proteomes" id="UP001362999">
    <property type="component" value="Unassembled WGS sequence"/>
</dbReference>
<feature type="non-terminal residue" evidence="1">
    <location>
        <position position="1"/>
    </location>
</feature>
<evidence type="ECO:0000313" key="1">
    <source>
        <dbReference type="EMBL" id="KAK7035619.1"/>
    </source>
</evidence>
<organism evidence="1 2">
    <name type="scientific">Favolaschia claudopus</name>
    <dbReference type="NCBI Taxonomy" id="2862362"/>
    <lineage>
        <taxon>Eukaryota</taxon>
        <taxon>Fungi</taxon>
        <taxon>Dikarya</taxon>
        <taxon>Basidiomycota</taxon>
        <taxon>Agaricomycotina</taxon>
        <taxon>Agaricomycetes</taxon>
        <taxon>Agaricomycetidae</taxon>
        <taxon>Agaricales</taxon>
        <taxon>Marasmiineae</taxon>
        <taxon>Mycenaceae</taxon>
        <taxon>Favolaschia</taxon>
    </lineage>
</organism>
<protein>
    <submittedName>
        <fullName evidence="1">Uncharacterized protein</fullName>
    </submittedName>
</protein>
<dbReference type="EMBL" id="JAWWNJ010000019">
    <property type="protein sequence ID" value="KAK7035619.1"/>
    <property type="molecule type" value="Genomic_DNA"/>
</dbReference>
<gene>
    <name evidence="1" type="ORF">R3P38DRAFT_2517986</name>
</gene>
<comment type="caution">
    <text evidence="1">The sequence shown here is derived from an EMBL/GenBank/DDBJ whole genome shotgun (WGS) entry which is preliminary data.</text>
</comment>
<name>A0AAW0C894_9AGAR</name>
<accession>A0AAW0C894</accession>
<keyword evidence="2" id="KW-1185">Reference proteome</keyword>
<dbReference type="AlphaFoldDB" id="A0AAW0C894"/>
<evidence type="ECO:0000313" key="2">
    <source>
        <dbReference type="Proteomes" id="UP001362999"/>
    </source>
</evidence>
<sequence length="453" mass="51500">RAISLCDINLQREVYLDNPRLCYWPRRGNAVRRYYTAELKDRKEMTVVIYEGQNAEEESKEDVAKYMKFRHPSFLQLYGTVHSGNIHGSISYDALIPWSDIMNIYPQCPMLICYTYVSIQVASDSFQGCFGSHLYHNDYTFFLRPSTGRLCIVLEGLGPLIFCVPGTENISPECLLLTIDTQLIIDALTVEQYHEICMTAFPLHITIDLPLTATVRLGAAYRIAEHHKLGSPLAIPPAPDTALSPAWHLFVYRDCVDTPIRVMESGWNRVLVSELVGPEEKDIYLYVESGYMHTGWLSQANHILNRLGISSNTDSHAVLTWIRFTVELDSQSTRPTDWHSLQGFLFLCPPQSFEVGPVSFKCPQDVAYWSFDPLGLDRLCAEQAADLGFPTIRISILVSGQSWNDFIYAGLRQFHQGKGFDPDSQDLARYLGYPLYELYSDCENFLNVDGELI</sequence>
<reference evidence="1 2" key="1">
    <citation type="journal article" date="2024" name="J Genomics">
        <title>Draft genome sequencing and assembly of Favolaschia claudopus CIRM-BRFM 2984 isolated from oak limbs.</title>
        <authorList>
            <person name="Navarro D."/>
            <person name="Drula E."/>
            <person name="Chaduli D."/>
            <person name="Cazenave R."/>
            <person name="Ahrendt S."/>
            <person name="Wang J."/>
            <person name="Lipzen A."/>
            <person name="Daum C."/>
            <person name="Barry K."/>
            <person name="Grigoriev I.V."/>
            <person name="Favel A."/>
            <person name="Rosso M.N."/>
            <person name="Martin F."/>
        </authorList>
    </citation>
    <scope>NUCLEOTIDE SEQUENCE [LARGE SCALE GENOMIC DNA]</scope>
    <source>
        <strain evidence="1 2">CIRM-BRFM 2984</strain>
    </source>
</reference>